<dbReference type="EMBL" id="HACG01034699">
    <property type="protein sequence ID" value="CEK81564.1"/>
    <property type="molecule type" value="Transcribed_RNA"/>
</dbReference>
<evidence type="ECO:0000313" key="1">
    <source>
        <dbReference type="EMBL" id="CEK81564.1"/>
    </source>
</evidence>
<name>A0A0B7AKK0_9EUPU</name>
<protein>
    <submittedName>
        <fullName evidence="1">Uncharacterized protein</fullName>
    </submittedName>
</protein>
<organism evidence="1">
    <name type="scientific">Arion vulgaris</name>
    <dbReference type="NCBI Taxonomy" id="1028688"/>
    <lineage>
        <taxon>Eukaryota</taxon>
        <taxon>Metazoa</taxon>
        <taxon>Spiralia</taxon>
        <taxon>Lophotrochozoa</taxon>
        <taxon>Mollusca</taxon>
        <taxon>Gastropoda</taxon>
        <taxon>Heterobranchia</taxon>
        <taxon>Euthyneura</taxon>
        <taxon>Panpulmonata</taxon>
        <taxon>Eupulmonata</taxon>
        <taxon>Stylommatophora</taxon>
        <taxon>Helicina</taxon>
        <taxon>Arionoidea</taxon>
        <taxon>Arionidae</taxon>
        <taxon>Arion</taxon>
    </lineage>
</organism>
<accession>A0A0B7AKK0</accession>
<proteinExistence type="predicted"/>
<sequence length="124" mass="13856">MVAYTIQEDRLDNTLESVLVVLGLINAYQARAVVMDSVMTCGTPMCASATDQTTVVSVKMFTSQLHLVYTKELLRHTPTFLEISITGASHSLSSRHNKMVSLFTLEIEISKQQFLKDLLLSEFI</sequence>
<reference evidence="1" key="1">
    <citation type="submission" date="2014-12" db="EMBL/GenBank/DDBJ databases">
        <title>Insight into the proteome of Arion vulgaris.</title>
        <authorList>
            <person name="Aradska J."/>
            <person name="Bulat T."/>
            <person name="Smidak R."/>
            <person name="Sarate P."/>
            <person name="Gangsoo J."/>
            <person name="Sialana F."/>
            <person name="Bilban M."/>
            <person name="Lubec G."/>
        </authorList>
    </citation>
    <scope>NUCLEOTIDE SEQUENCE</scope>
    <source>
        <tissue evidence="1">Skin</tissue>
    </source>
</reference>
<dbReference type="AlphaFoldDB" id="A0A0B7AKK0"/>
<gene>
    <name evidence="1" type="primary">ORF126688</name>
</gene>